<reference evidence="1" key="1">
    <citation type="submission" date="2021-01" db="EMBL/GenBank/DDBJ databases">
        <title>Adiantum capillus-veneris genome.</title>
        <authorList>
            <person name="Fang Y."/>
            <person name="Liao Q."/>
        </authorList>
    </citation>
    <scope>NUCLEOTIDE SEQUENCE</scope>
    <source>
        <strain evidence="1">H3</strain>
        <tissue evidence="1">Leaf</tissue>
    </source>
</reference>
<protein>
    <submittedName>
        <fullName evidence="1">Uncharacterized protein</fullName>
    </submittedName>
</protein>
<comment type="caution">
    <text evidence="1">The sequence shown here is derived from an EMBL/GenBank/DDBJ whole genome shotgun (WGS) entry which is preliminary data.</text>
</comment>
<gene>
    <name evidence="1" type="ORF">GOP47_0011272</name>
</gene>
<dbReference type="EMBL" id="JABFUD020000011">
    <property type="protein sequence ID" value="KAI5073259.1"/>
    <property type="molecule type" value="Genomic_DNA"/>
</dbReference>
<dbReference type="Proteomes" id="UP000886520">
    <property type="component" value="Chromosome 11"/>
</dbReference>
<proteinExistence type="predicted"/>
<organism evidence="1 2">
    <name type="scientific">Adiantum capillus-veneris</name>
    <name type="common">Maidenhair fern</name>
    <dbReference type="NCBI Taxonomy" id="13818"/>
    <lineage>
        <taxon>Eukaryota</taxon>
        <taxon>Viridiplantae</taxon>
        <taxon>Streptophyta</taxon>
        <taxon>Embryophyta</taxon>
        <taxon>Tracheophyta</taxon>
        <taxon>Polypodiopsida</taxon>
        <taxon>Polypodiidae</taxon>
        <taxon>Polypodiales</taxon>
        <taxon>Pteridineae</taxon>
        <taxon>Pteridaceae</taxon>
        <taxon>Vittarioideae</taxon>
        <taxon>Adiantum</taxon>
    </lineage>
</organism>
<keyword evidence="2" id="KW-1185">Reference proteome</keyword>
<name>A0A9D4USW4_ADICA</name>
<evidence type="ECO:0000313" key="2">
    <source>
        <dbReference type="Proteomes" id="UP000886520"/>
    </source>
</evidence>
<dbReference type="AlphaFoldDB" id="A0A9D4USW4"/>
<evidence type="ECO:0000313" key="1">
    <source>
        <dbReference type="EMBL" id="KAI5073259.1"/>
    </source>
</evidence>
<accession>A0A9D4USW4</accession>
<sequence>MPNPTIFYHGGGCSTGPSDEMAPMNVVVCAGEAFNRLYSLAASRVFQAKSLLPACYIRLPAAASSTFRQHSYYTPQTLSSLKWMYRLVTIFRQRD</sequence>